<evidence type="ECO:0000256" key="8">
    <source>
        <dbReference type="ARBA" id="ARBA00023306"/>
    </source>
</evidence>
<reference evidence="12" key="1">
    <citation type="submission" date="2013-03" db="EMBL/GenBank/DDBJ databases">
        <title>The Genome Sequence of Anopheles christyi ACHKN1017.</title>
        <authorList>
            <consortium name="The Broad Institute Genomics Platform"/>
            <person name="Neafsey D.E."/>
            <person name="Besansky N."/>
            <person name="Walker B."/>
            <person name="Young S.K."/>
            <person name="Zeng Q."/>
            <person name="Gargeya S."/>
            <person name="Fitzgerald M."/>
            <person name="Haas B."/>
            <person name="Abouelleil A."/>
            <person name="Allen A.W."/>
            <person name="Alvarado L."/>
            <person name="Arachchi H.M."/>
            <person name="Berlin A.M."/>
            <person name="Chapman S.B."/>
            <person name="Gainer-Dewar J."/>
            <person name="Goldberg J."/>
            <person name="Griggs A."/>
            <person name="Gujja S."/>
            <person name="Hansen M."/>
            <person name="Howarth C."/>
            <person name="Imamovic A."/>
            <person name="Ireland A."/>
            <person name="Larimer J."/>
            <person name="McCowan C."/>
            <person name="Murphy C."/>
            <person name="Pearson M."/>
            <person name="Poon T.W."/>
            <person name="Priest M."/>
            <person name="Roberts A."/>
            <person name="Saif S."/>
            <person name="Shea T."/>
            <person name="Sisk P."/>
            <person name="Sykes S."/>
            <person name="Wortman J."/>
            <person name="Nusbaum C."/>
            <person name="Birren B."/>
        </authorList>
    </citation>
    <scope>NUCLEOTIDE SEQUENCE [LARGE SCALE GENOMIC DNA]</scope>
    <source>
        <strain evidence="12">ACHKN1017</strain>
    </source>
</reference>
<evidence type="ECO:0000256" key="7">
    <source>
        <dbReference type="ARBA" id="ARBA00023242"/>
    </source>
</evidence>
<keyword evidence="9" id="KW-0137">Centromere</keyword>
<dbReference type="Proteomes" id="UP000075881">
    <property type="component" value="Unassembled WGS sequence"/>
</dbReference>
<feature type="domain" description="Borealin C-terminal" evidence="10">
    <location>
        <begin position="216"/>
        <end position="336"/>
    </location>
</feature>
<proteinExistence type="inferred from homology"/>
<evidence type="ECO:0000256" key="2">
    <source>
        <dbReference type="ARBA" id="ARBA00004584"/>
    </source>
</evidence>
<dbReference type="GO" id="GO:0000070">
    <property type="term" value="P:mitotic sister chromatid segregation"/>
    <property type="evidence" value="ECO:0007669"/>
    <property type="project" value="TreeGrafter"/>
</dbReference>
<dbReference type="GO" id="GO:0051233">
    <property type="term" value="C:spindle midzone"/>
    <property type="evidence" value="ECO:0007669"/>
    <property type="project" value="TreeGrafter"/>
</dbReference>
<dbReference type="GO" id="GO:0032133">
    <property type="term" value="C:chromosome passenger complex"/>
    <property type="evidence" value="ECO:0007669"/>
    <property type="project" value="TreeGrafter"/>
</dbReference>
<evidence type="ECO:0000256" key="4">
    <source>
        <dbReference type="ARBA" id="ARBA00022454"/>
    </source>
</evidence>
<keyword evidence="6" id="KW-0498">Mitosis</keyword>
<evidence type="ECO:0000256" key="9">
    <source>
        <dbReference type="ARBA" id="ARBA00023328"/>
    </source>
</evidence>
<evidence type="ECO:0000256" key="6">
    <source>
        <dbReference type="ARBA" id="ARBA00022776"/>
    </source>
</evidence>
<keyword evidence="8" id="KW-0131">Cell cycle</keyword>
<organism evidence="11 12">
    <name type="scientific">Anopheles christyi</name>
    <dbReference type="NCBI Taxonomy" id="43041"/>
    <lineage>
        <taxon>Eukaryota</taxon>
        <taxon>Metazoa</taxon>
        <taxon>Ecdysozoa</taxon>
        <taxon>Arthropoda</taxon>
        <taxon>Hexapoda</taxon>
        <taxon>Insecta</taxon>
        <taxon>Pterygota</taxon>
        <taxon>Neoptera</taxon>
        <taxon>Endopterygota</taxon>
        <taxon>Diptera</taxon>
        <taxon>Nematocera</taxon>
        <taxon>Culicoidea</taxon>
        <taxon>Culicidae</taxon>
        <taxon>Anophelinae</taxon>
        <taxon>Anopheles</taxon>
    </lineage>
</organism>
<dbReference type="VEuPathDB" id="VectorBase:ACHR001213"/>
<keyword evidence="7" id="KW-0539">Nucleus</keyword>
<evidence type="ECO:0000256" key="3">
    <source>
        <dbReference type="ARBA" id="ARBA00009914"/>
    </source>
</evidence>
<evidence type="ECO:0000259" key="10">
    <source>
        <dbReference type="Pfam" id="PF10512"/>
    </source>
</evidence>
<name>A0A182JRT1_9DIPT</name>
<dbReference type="GO" id="GO:0000775">
    <property type="term" value="C:chromosome, centromeric region"/>
    <property type="evidence" value="ECO:0007669"/>
    <property type="project" value="UniProtKB-SubCell"/>
</dbReference>
<comment type="similarity">
    <text evidence="3">Belongs to the borealin family.</text>
</comment>
<dbReference type="InterPro" id="IPR018867">
    <property type="entry name" value="Cell_div_borealin"/>
</dbReference>
<accession>A0A182JRT1</accession>
<dbReference type="PANTHER" id="PTHR16040">
    <property type="entry name" value="AUSTRALIN, ISOFORM A-RELATED"/>
    <property type="match status" value="1"/>
</dbReference>
<evidence type="ECO:0000256" key="5">
    <source>
        <dbReference type="ARBA" id="ARBA00022618"/>
    </source>
</evidence>
<dbReference type="STRING" id="43041.A0A182JRT1"/>
<dbReference type="AlphaFoldDB" id="A0A182JRT1"/>
<keyword evidence="12" id="KW-1185">Reference proteome</keyword>
<evidence type="ECO:0000256" key="1">
    <source>
        <dbReference type="ARBA" id="ARBA00004123"/>
    </source>
</evidence>
<dbReference type="InterPro" id="IPR046466">
    <property type="entry name" value="Borealin_C"/>
</dbReference>
<reference evidence="11" key="2">
    <citation type="submission" date="2020-05" db="UniProtKB">
        <authorList>
            <consortium name="EnsemblMetazoa"/>
        </authorList>
    </citation>
    <scope>IDENTIFICATION</scope>
    <source>
        <strain evidence="11">ACHKN1017</strain>
    </source>
</reference>
<dbReference type="Pfam" id="PF10512">
    <property type="entry name" value="Borealin"/>
    <property type="match status" value="1"/>
</dbReference>
<comment type="subcellular location">
    <subcellularLocation>
        <location evidence="2">Chromosome</location>
        <location evidence="2">Centromere</location>
    </subcellularLocation>
    <subcellularLocation>
        <location evidence="1">Nucleus</location>
    </subcellularLocation>
</comment>
<dbReference type="GO" id="GO:0005634">
    <property type="term" value="C:nucleus"/>
    <property type="evidence" value="ECO:0007669"/>
    <property type="project" value="UniProtKB-SubCell"/>
</dbReference>
<keyword evidence="5" id="KW-0132">Cell division</keyword>
<dbReference type="GO" id="GO:0051301">
    <property type="term" value="P:cell division"/>
    <property type="evidence" value="ECO:0007669"/>
    <property type="project" value="UniProtKB-KW"/>
</dbReference>
<evidence type="ECO:0000313" key="12">
    <source>
        <dbReference type="Proteomes" id="UP000075881"/>
    </source>
</evidence>
<keyword evidence="4" id="KW-0158">Chromosome</keyword>
<sequence>MVRTKVSKNNASKRNRTSYQEERFANVMREFEIISETFLLSVDAKLDASLEKMDYQTSMMKSRIPKEILQMTIGDLRKMGCNMFVDVLNAATNTVENVPERGGTNTSQLFIPSGDLQTSLQRSFRTDEGYLTEDNAKQSLDVMASAKPSKRPIGPLASAMKSSYARRRSNSVSSQAITPCKPTAQSSMLFGMKGKKTDVRGTPAVAKNMFLGQSERFSRSKLRTPLADGSKKGRIQAVSADRGISQIMLKVEPNTPLAFIRYPRAGESVYSLTGSPVVNAVMTKNMANVNIPVPNGMLSLQPTDLEDMDTQLLPKIDYATLEHLKKLQANLNKVMQYAEECIFNKN</sequence>
<protein>
    <recommendedName>
        <fullName evidence="10">Borealin C-terminal domain-containing protein</fullName>
    </recommendedName>
</protein>
<dbReference type="PANTHER" id="PTHR16040:SF7">
    <property type="entry name" value="AUSTRALIN, ISOFORM A-RELATED"/>
    <property type="match status" value="1"/>
</dbReference>
<dbReference type="EnsemblMetazoa" id="ACHR001213-RA">
    <property type="protein sequence ID" value="ACHR001213-PA"/>
    <property type="gene ID" value="ACHR001213"/>
</dbReference>
<evidence type="ECO:0000313" key="11">
    <source>
        <dbReference type="EnsemblMetazoa" id="ACHR001213-PA"/>
    </source>
</evidence>